<comment type="caution">
    <text evidence="4">The sequence shown here is derived from an EMBL/GenBank/DDBJ whole genome shotgun (WGS) entry which is preliminary data.</text>
</comment>
<dbReference type="PANTHER" id="PTHR22803">
    <property type="entry name" value="MANNOSE, PHOSPHOLIPASE, LECTIN RECEPTOR RELATED"/>
    <property type="match status" value="1"/>
</dbReference>
<feature type="chain" id="PRO_5035840241" description="C-type lectin domain-containing protein" evidence="2">
    <location>
        <begin position="38"/>
        <end position="240"/>
    </location>
</feature>
<dbReference type="PROSITE" id="PS50041">
    <property type="entry name" value="C_TYPE_LECTIN_2"/>
    <property type="match status" value="1"/>
</dbReference>
<dbReference type="InterPro" id="IPR050111">
    <property type="entry name" value="C-type_lectin/snaclec_domain"/>
</dbReference>
<keyword evidence="2" id="KW-0732">Signal</keyword>
<dbReference type="EMBL" id="CADEPI010000396">
    <property type="protein sequence ID" value="CAB3385148.1"/>
    <property type="molecule type" value="Genomic_DNA"/>
</dbReference>
<dbReference type="InterPro" id="IPR018378">
    <property type="entry name" value="C-type_lectin_CS"/>
</dbReference>
<name>A0A8S1DY84_9INSE</name>
<dbReference type="AlphaFoldDB" id="A0A8S1DY84"/>
<accession>A0A8S1DY84</accession>
<evidence type="ECO:0000256" key="1">
    <source>
        <dbReference type="ARBA" id="ARBA00023157"/>
    </source>
</evidence>
<evidence type="ECO:0000256" key="2">
    <source>
        <dbReference type="SAM" id="SignalP"/>
    </source>
</evidence>
<feature type="signal peptide" evidence="2">
    <location>
        <begin position="1"/>
        <end position="37"/>
    </location>
</feature>
<keyword evidence="5" id="KW-1185">Reference proteome</keyword>
<protein>
    <recommendedName>
        <fullName evidence="3">C-type lectin domain-containing protein</fullName>
    </recommendedName>
</protein>
<organism evidence="4 5">
    <name type="scientific">Cloeon dipterum</name>
    <dbReference type="NCBI Taxonomy" id="197152"/>
    <lineage>
        <taxon>Eukaryota</taxon>
        <taxon>Metazoa</taxon>
        <taxon>Ecdysozoa</taxon>
        <taxon>Arthropoda</taxon>
        <taxon>Hexapoda</taxon>
        <taxon>Insecta</taxon>
        <taxon>Pterygota</taxon>
        <taxon>Palaeoptera</taxon>
        <taxon>Ephemeroptera</taxon>
        <taxon>Pisciforma</taxon>
        <taxon>Baetidae</taxon>
        <taxon>Cloeon</taxon>
    </lineage>
</organism>
<evidence type="ECO:0000313" key="4">
    <source>
        <dbReference type="EMBL" id="CAB3385148.1"/>
    </source>
</evidence>
<proteinExistence type="predicted"/>
<gene>
    <name evidence="4" type="ORF">CLODIP_2_CD11272</name>
</gene>
<evidence type="ECO:0000313" key="5">
    <source>
        <dbReference type="Proteomes" id="UP000494165"/>
    </source>
</evidence>
<reference evidence="4 5" key="1">
    <citation type="submission" date="2020-04" db="EMBL/GenBank/DDBJ databases">
        <authorList>
            <person name="Alioto T."/>
            <person name="Alioto T."/>
            <person name="Gomez Garrido J."/>
        </authorList>
    </citation>
    <scope>NUCLEOTIDE SEQUENCE [LARGE SCALE GENOMIC DNA]</scope>
</reference>
<keyword evidence="1" id="KW-1015">Disulfide bond</keyword>
<dbReference type="SMART" id="SM00034">
    <property type="entry name" value="CLECT"/>
    <property type="match status" value="1"/>
</dbReference>
<dbReference type="Proteomes" id="UP000494165">
    <property type="component" value="Unassembled WGS sequence"/>
</dbReference>
<evidence type="ECO:0000259" key="3">
    <source>
        <dbReference type="PROSITE" id="PS50041"/>
    </source>
</evidence>
<dbReference type="InterPro" id="IPR016187">
    <property type="entry name" value="CTDL_fold"/>
</dbReference>
<sequence>MSRGNQHQCLFASRRKMMLGTNALVLLLVISSQLTQGAVDEDDECHITATKLLKKLSKCHGQKTDEMNILFEIQTVKSEILEELSTIKKILRNNNNNHCAQPAGLKTINTGGEKYFFSNIQASWYDSKDFCSKYGAHLASVKSEIEMEELHTKIQTLKNRENQYFWTSANDIGMQPGKFVWNDGTPLENSSKLWHIGEMYQEPNEFQRGRETCVNVHSGFLYDYQCNAELFYICEFTGST</sequence>
<dbReference type="InterPro" id="IPR016186">
    <property type="entry name" value="C-type_lectin-like/link_sf"/>
</dbReference>
<dbReference type="OrthoDB" id="7647695at2759"/>
<dbReference type="SUPFAM" id="SSF56436">
    <property type="entry name" value="C-type lectin-like"/>
    <property type="match status" value="1"/>
</dbReference>
<dbReference type="Gene3D" id="3.10.100.10">
    <property type="entry name" value="Mannose-Binding Protein A, subunit A"/>
    <property type="match status" value="1"/>
</dbReference>
<dbReference type="InterPro" id="IPR001304">
    <property type="entry name" value="C-type_lectin-like"/>
</dbReference>
<dbReference type="PROSITE" id="PS00615">
    <property type="entry name" value="C_TYPE_LECTIN_1"/>
    <property type="match status" value="1"/>
</dbReference>
<dbReference type="Pfam" id="PF00059">
    <property type="entry name" value="Lectin_C"/>
    <property type="match status" value="1"/>
</dbReference>
<feature type="domain" description="C-type lectin" evidence="3">
    <location>
        <begin position="110"/>
        <end position="235"/>
    </location>
</feature>